<evidence type="ECO:0000259" key="2">
    <source>
        <dbReference type="PROSITE" id="PS50089"/>
    </source>
</evidence>
<dbReference type="SMART" id="SM00184">
    <property type="entry name" value="RING"/>
    <property type="match status" value="3"/>
</dbReference>
<keyword evidence="4" id="KW-1185">Reference proteome</keyword>
<sequence length="628" mass="72444">MIKALFTKCKDQSKGTCYLCSSSDNIYLSSCGHFLCTPCQSASNICCPQNIPMKFYSISITKSFYNFFQIPCYLCKINPSQLIDMINCLSFCSKCSIETQDTIWISSYYNLEQLFSKLFHEHRKKIPPEIRLNLLLKKSQSMDCLLKACRELIEIGGVRCLENFREKARFVDLRNFQTFSHCKNENCSSLDDESVVMVLQDVLKNIVKNMPSEFLNKSLLRIKSVDDINVLVILGRKVIEKEKGYIRCCVCLEKLNFGSRAPIELDCKHTLCFNCHMVEHVLTCPIDLSDIFSSCAYIPSNYSLPLCHKIHPISLETLIYKLPCGHISCQNCTKFNTCFSCFCPFNPFAFKPDKNLIKILSFCQLICELHNTKANFFNIETCEIFCFNCEKKPDTPFELHRIMSILNSRFLEEIKKEKAKTVVNLNNILKQCEYYNVLSCQDKYKLVKTLIAINSSDTYNSFTVIEEIRFNEYFPCNIKSHKKLKIIKNDPISVMISSHKNQILAGIILYGRYNQKDREDELKECKFYVSKISIKDQNGIVVVEENGLGIYGKIINKILFRRNMILSVNIEYEMNIYVTDGFYYHGRPYGRNMDTSIKVGNSKHEGRCACDFNNAIGGVLLGFIIHII</sequence>
<dbReference type="Proteomes" id="UP000187209">
    <property type="component" value="Unassembled WGS sequence"/>
</dbReference>
<dbReference type="PROSITE" id="PS50089">
    <property type="entry name" value="ZF_RING_2"/>
    <property type="match status" value="1"/>
</dbReference>
<keyword evidence="1" id="KW-0863">Zinc-finger</keyword>
<name>A0A1R2BIH6_9CILI</name>
<keyword evidence="1" id="KW-0479">Metal-binding</keyword>
<dbReference type="EMBL" id="MPUH01000632">
    <property type="protein sequence ID" value="OMJ76415.1"/>
    <property type="molecule type" value="Genomic_DNA"/>
</dbReference>
<accession>A0A1R2BIH6</accession>
<dbReference type="AlphaFoldDB" id="A0A1R2BIH6"/>
<evidence type="ECO:0000313" key="4">
    <source>
        <dbReference type="Proteomes" id="UP000187209"/>
    </source>
</evidence>
<keyword evidence="1" id="KW-0862">Zinc</keyword>
<reference evidence="3 4" key="1">
    <citation type="submission" date="2016-11" db="EMBL/GenBank/DDBJ databases">
        <title>The macronuclear genome of Stentor coeruleus: a giant cell with tiny introns.</title>
        <authorList>
            <person name="Slabodnick M."/>
            <person name="Ruby J.G."/>
            <person name="Reiff S.B."/>
            <person name="Swart E.C."/>
            <person name="Gosai S."/>
            <person name="Prabakaran S."/>
            <person name="Witkowska E."/>
            <person name="Larue G.E."/>
            <person name="Fisher S."/>
            <person name="Freeman R.M."/>
            <person name="Gunawardena J."/>
            <person name="Chu W."/>
            <person name="Stover N.A."/>
            <person name="Gregory B.D."/>
            <person name="Nowacki M."/>
            <person name="Derisi J."/>
            <person name="Roy S.W."/>
            <person name="Marshall W.F."/>
            <person name="Sood P."/>
        </authorList>
    </citation>
    <scope>NUCLEOTIDE SEQUENCE [LARGE SCALE GENOMIC DNA]</scope>
    <source>
        <strain evidence="3">WM001</strain>
    </source>
</reference>
<feature type="domain" description="RING-type" evidence="2">
    <location>
        <begin position="248"/>
        <end position="287"/>
    </location>
</feature>
<evidence type="ECO:0000313" key="3">
    <source>
        <dbReference type="EMBL" id="OMJ76415.1"/>
    </source>
</evidence>
<dbReference type="InterPro" id="IPR001841">
    <property type="entry name" value="Znf_RING"/>
</dbReference>
<evidence type="ECO:0000256" key="1">
    <source>
        <dbReference type="PROSITE-ProRule" id="PRU00175"/>
    </source>
</evidence>
<dbReference type="GO" id="GO:0008270">
    <property type="term" value="F:zinc ion binding"/>
    <property type="evidence" value="ECO:0007669"/>
    <property type="project" value="UniProtKB-KW"/>
</dbReference>
<protein>
    <recommendedName>
        <fullName evidence="2">RING-type domain-containing protein</fullName>
    </recommendedName>
</protein>
<comment type="caution">
    <text evidence="3">The sequence shown here is derived from an EMBL/GenBank/DDBJ whole genome shotgun (WGS) entry which is preliminary data.</text>
</comment>
<organism evidence="3 4">
    <name type="scientific">Stentor coeruleus</name>
    <dbReference type="NCBI Taxonomy" id="5963"/>
    <lineage>
        <taxon>Eukaryota</taxon>
        <taxon>Sar</taxon>
        <taxon>Alveolata</taxon>
        <taxon>Ciliophora</taxon>
        <taxon>Postciliodesmatophora</taxon>
        <taxon>Heterotrichea</taxon>
        <taxon>Heterotrichida</taxon>
        <taxon>Stentoridae</taxon>
        <taxon>Stentor</taxon>
    </lineage>
</organism>
<gene>
    <name evidence="3" type="ORF">SteCoe_24199</name>
</gene>
<proteinExistence type="predicted"/>